<dbReference type="EMBL" id="OU900094">
    <property type="protein sequence ID" value="CAG9854874.1"/>
    <property type="molecule type" value="Genomic_DNA"/>
</dbReference>
<comment type="similarity">
    <text evidence="2">Belongs to the PBP/GOBP family.</text>
</comment>
<dbReference type="CDD" id="cd23992">
    <property type="entry name" value="PBP_GOBP"/>
    <property type="match status" value="1"/>
</dbReference>
<accession>A0A1B1FKI3</accession>
<dbReference type="InterPro" id="IPR036728">
    <property type="entry name" value="PBP_GOBP_sf"/>
</dbReference>
<dbReference type="GO" id="GO:0005576">
    <property type="term" value="C:extracellular region"/>
    <property type="evidence" value="ECO:0007669"/>
    <property type="project" value="UniProtKB-SubCell"/>
</dbReference>
<dbReference type="Proteomes" id="UP001153712">
    <property type="component" value="Chromosome 1"/>
</dbReference>
<evidence type="ECO:0000256" key="5">
    <source>
        <dbReference type="ARBA" id="ARBA00056866"/>
    </source>
</evidence>
<organism evidence="7">
    <name type="scientific">Phyllotreta striolata</name>
    <name type="common">Striped flea beetle</name>
    <name type="synonym">Crioceris striolata</name>
    <dbReference type="NCBI Taxonomy" id="444603"/>
    <lineage>
        <taxon>Eukaryota</taxon>
        <taxon>Metazoa</taxon>
        <taxon>Ecdysozoa</taxon>
        <taxon>Arthropoda</taxon>
        <taxon>Hexapoda</taxon>
        <taxon>Insecta</taxon>
        <taxon>Pterygota</taxon>
        <taxon>Neoptera</taxon>
        <taxon>Endopterygota</taxon>
        <taxon>Coleoptera</taxon>
        <taxon>Polyphaga</taxon>
        <taxon>Cucujiformia</taxon>
        <taxon>Chrysomeloidea</taxon>
        <taxon>Chrysomelidae</taxon>
        <taxon>Galerucinae</taxon>
        <taxon>Alticini</taxon>
        <taxon>Phyllotreta</taxon>
    </lineage>
</organism>
<evidence type="ECO:0000256" key="3">
    <source>
        <dbReference type="ARBA" id="ARBA00022525"/>
    </source>
</evidence>
<gene>
    <name evidence="8" type="ORF">PHYEVI_LOCUS1334</name>
</gene>
<dbReference type="InterPro" id="IPR006170">
    <property type="entry name" value="PBP/GOBP"/>
</dbReference>
<feature type="chain" id="PRO_5040570758" evidence="6">
    <location>
        <begin position="17"/>
        <end position="131"/>
    </location>
</feature>
<comment type="function">
    <text evidence="5">May be a carrier protein for lipids.</text>
</comment>
<reference evidence="7" key="1">
    <citation type="submission" date="2015-07" db="EMBL/GenBank/DDBJ databases">
        <title>Identification and bioinformatics analysis of genes of the olfactory genes in Phyllotreta striolata (Fabricius).</title>
        <authorList>
            <person name="Wang Z."/>
        </authorList>
    </citation>
    <scope>NUCLEOTIDE SEQUENCE</scope>
</reference>
<dbReference type="FunFam" id="1.10.238.20:FF:000001">
    <property type="entry name" value="General odorant-binding protein lush"/>
    <property type="match status" value="1"/>
</dbReference>
<dbReference type="Gene3D" id="1.10.238.20">
    <property type="entry name" value="Pheromone/general odorant binding protein domain"/>
    <property type="match status" value="1"/>
</dbReference>
<protein>
    <submittedName>
        <fullName evidence="7">Odorant-binding protein 2</fullName>
    </submittedName>
</protein>
<dbReference type="Pfam" id="PF01395">
    <property type="entry name" value="PBP_GOBP"/>
    <property type="match status" value="1"/>
</dbReference>
<evidence type="ECO:0000313" key="7">
    <source>
        <dbReference type="EMBL" id="ANQ46501.1"/>
    </source>
</evidence>
<evidence type="ECO:0000256" key="2">
    <source>
        <dbReference type="ARBA" id="ARBA00008098"/>
    </source>
</evidence>
<evidence type="ECO:0000256" key="1">
    <source>
        <dbReference type="ARBA" id="ARBA00004613"/>
    </source>
</evidence>
<dbReference type="SUPFAM" id="SSF47565">
    <property type="entry name" value="Insect pheromone/odorant-binding proteins"/>
    <property type="match status" value="1"/>
</dbReference>
<dbReference type="OrthoDB" id="6815539at2759"/>
<feature type="signal peptide" evidence="6">
    <location>
        <begin position="1"/>
        <end position="16"/>
    </location>
</feature>
<keyword evidence="6" id="KW-0732">Signal</keyword>
<dbReference type="AlphaFoldDB" id="A0A1B1FKI3"/>
<dbReference type="EMBL" id="KT268307">
    <property type="protein sequence ID" value="ANQ46501.1"/>
    <property type="molecule type" value="mRNA"/>
</dbReference>
<evidence type="ECO:0000313" key="9">
    <source>
        <dbReference type="Proteomes" id="UP001153712"/>
    </source>
</evidence>
<keyword evidence="4" id="KW-0325">Glycoprotein</keyword>
<sequence>MFRLFVICVLATGIKALTEEQIQLMNSLHAECQGQTGVSEDVINQAKAGEFPQDNALKCYMKCVFDEVGIIGDDGKLDIEGALAILPEEMKDVATPVVVKCDTQAGSDICDAIFNTLKCYWDTDKRAFFLP</sequence>
<name>A0A1B1FKI3_PHYSR</name>
<dbReference type="GO" id="GO:0007608">
    <property type="term" value="P:sensory perception of smell"/>
    <property type="evidence" value="ECO:0007669"/>
    <property type="project" value="UniProtKB-ARBA"/>
</dbReference>
<dbReference type="PANTHER" id="PTHR21364">
    <property type="entry name" value="GENERAL ODORANT-BINDING PROTEIN 19A"/>
    <property type="match status" value="1"/>
</dbReference>
<keyword evidence="9" id="KW-1185">Reference proteome</keyword>
<comment type="subcellular location">
    <subcellularLocation>
        <location evidence="1">Secreted</location>
    </subcellularLocation>
</comment>
<proteinExistence type="evidence at transcript level"/>
<evidence type="ECO:0000313" key="8">
    <source>
        <dbReference type="EMBL" id="CAG9854874.1"/>
    </source>
</evidence>
<dbReference type="GO" id="GO:0005549">
    <property type="term" value="F:odorant binding"/>
    <property type="evidence" value="ECO:0007669"/>
    <property type="project" value="InterPro"/>
</dbReference>
<reference evidence="8" key="2">
    <citation type="submission" date="2022-01" db="EMBL/GenBank/DDBJ databases">
        <authorList>
            <person name="King R."/>
        </authorList>
    </citation>
    <scope>NUCLEOTIDE SEQUENCE</scope>
</reference>
<dbReference type="SMART" id="SM00708">
    <property type="entry name" value="PhBP"/>
    <property type="match status" value="1"/>
</dbReference>
<dbReference type="PANTHER" id="PTHR21364:SF2">
    <property type="entry name" value="GENERAL ODORANT-BINDING PROTEIN 19A"/>
    <property type="match status" value="1"/>
</dbReference>
<evidence type="ECO:0000256" key="6">
    <source>
        <dbReference type="SAM" id="SignalP"/>
    </source>
</evidence>
<evidence type="ECO:0000256" key="4">
    <source>
        <dbReference type="ARBA" id="ARBA00023180"/>
    </source>
</evidence>
<keyword evidence="3" id="KW-0964">Secreted</keyword>